<evidence type="ECO:0000256" key="11">
    <source>
        <dbReference type="ARBA" id="ARBA00031350"/>
    </source>
</evidence>
<dbReference type="AlphaFoldDB" id="A0A7W9YGY1"/>
<comment type="subcellular location">
    <subcellularLocation>
        <location evidence="1">Cytoplasm</location>
    </subcellularLocation>
</comment>
<evidence type="ECO:0000313" key="13">
    <source>
        <dbReference type="Proteomes" id="UP000546642"/>
    </source>
</evidence>
<keyword evidence="5" id="KW-0963">Cytoplasm</keyword>
<dbReference type="SUPFAM" id="SSF53335">
    <property type="entry name" value="S-adenosyl-L-methionine-dependent methyltransferases"/>
    <property type="match status" value="1"/>
</dbReference>
<dbReference type="InterPro" id="IPR000682">
    <property type="entry name" value="PCMT"/>
</dbReference>
<gene>
    <name evidence="12" type="ORF">HNR23_001376</name>
</gene>
<dbReference type="GO" id="GO:0004719">
    <property type="term" value="F:protein-L-isoaspartate (D-aspartate) O-methyltransferase activity"/>
    <property type="evidence" value="ECO:0007669"/>
    <property type="project" value="UniProtKB-EC"/>
</dbReference>
<name>A0A7W9YGY1_9ACTN</name>
<comment type="similarity">
    <text evidence="2">Belongs to the methyltransferase superfamily. L-isoaspartyl/D-aspartyl protein methyltransferase family.</text>
</comment>
<proteinExistence type="inferred from homology"/>
<dbReference type="EMBL" id="JACHDS010000001">
    <property type="protein sequence ID" value="MBB6171316.1"/>
    <property type="molecule type" value="Genomic_DNA"/>
</dbReference>
<evidence type="ECO:0000256" key="2">
    <source>
        <dbReference type="ARBA" id="ARBA00005369"/>
    </source>
</evidence>
<evidence type="ECO:0000256" key="4">
    <source>
        <dbReference type="ARBA" id="ARBA00013346"/>
    </source>
</evidence>
<dbReference type="CDD" id="cd02440">
    <property type="entry name" value="AdoMet_MTases"/>
    <property type="match status" value="1"/>
</dbReference>
<dbReference type="Proteomes" id="UP000546642">
    <property type="component" value="Unassembled WGS sequence"/>
</dbReference>
<accession>A0A7W9YGY1</accession>
<organism evidence="12 13">
    <name type="scientific">Nocardiopsis mwathae</name>
    <dbReference type="NCBI Taxonomy" id="1472723"/>
    <lineage>
        <taxon>Bacteria</taxon>
        <taxon>Bacillati</taxon>
        <taxon>Actinomycetota</taxon>
        <taxon>Actinomycetes</taxon>
        <taxon>Streptosporangiales</taxon>
        <taxon>Nocardiopsidaceae</taxon>
        <taxon>Nocardiopsis</taxon>
    </lineage>
</organism>
<keyword evidence="8" id="KW-0949">S-adenosyl-L-methionine</keyword>
<keyword evidence="13" id="KW-1185">Reference proteome</keyword>
<dbReference type="PANTHER" id="PTHR11579:SF0">
    <property type="entry name" value="PROTEIN-L-ISOASPARTATE(D-ASPARTATE) O-METHYLTRANSFERASE"/>
    <property type="match status" value="1"/>
</dbReference>
<evidence type="ECO:0000256" key="6">
    <source>
        <dbReference type="ARBA" id="ARBA00022603"/>
    </source>
</evidence>
<evidence type="ECO:0000256" key="8">
    <source>
        <dbReference type="ARBA" id="ARBA00022691"/>
    </source>
</evidence>
<dbReference type="EC" id="2.1.1.77" evidence="3"/>
<dbReference type="InterPro" id="IPR029063">
    <property type="entry name" value="SAM-dependent_MTases_sf"/>
</dbReference>
<evidence type="ECO:0000313" key="12">
    <source>
        <dbReference type="EMBL" id="MBB6171316.1"/>
    </source>
</evidence>
<dbReference type="RefSeq" id="WP_184074608.1">
    <property type="nucleotide sequence ID" value="NZ_JACHDS010000001.1"/>
</dbReference>
<evidence type="ECO:0000256" key="1">
    <source>
        <dbReference type="ARBA" id="ARBA00004496"/>
    </source>
</evidence>
<dbReference type="Pfam" id="PF01135">
    <property type="entry name" value="PCMT"/>
    <property type="match status" value="1"/>
</dbReference>
<dbReference type="Gene3D" id="3.40.50.150">
    <property type="entry name" value="Vaccinia Virus protein VP39"/>
    <property type="match status" value="1"/>
</dbReference>
<protein>
    <recommendedName>
        <fullName evidence="4">Protein-L-isoaspartate O-methyltransferase</fullName>
        <ecNumber evidence="3">2.1.1.77</ecNumber>
    </recommendedName>
    <alternativeName>
        <fullName evidence="11">L-isoaspartyl protein carboxyl methyltransferase</fullName>
    </alternativeName>
    <alternativeName>
        <fullName evidence="9">Protein L-isoaspartyl methyltransferase</fullName>
    </alternativeName>
    <alternativeName>
        <fullName evidence="10">Protein-beta-aspartate methyltransferase</fullName>
    </alternativeName>
</protein>
<dbReference type="GO" id="GO:0005737">
    <property type="term" value="C:cytoplasm"/>
    <property type="evidence" value="ECO:0007669"/>
    <property type="project" value="UniProtKB-SubCell"/>
</dbReference>
<sequence>MSYSPAVRTALEAVDEDYYTLRPDGNLVTQSTACWLIAATLDTLDVRPGMRVLEIGTGSGFSGALLSELVGPVGTVVSVDVVPGLIERARELHARQGRANIQLLTDDGGKGAPGHGTFDRIVAWTTPDLLPQAWADQAEPGAVIITPVRITGRARTNAILTASVAEDRRIIGESLAAGGYVEMHSEPLDQWLVPPRGADALIRDADGNPWWISAAWAEDGAPRVGQETGAEAAARLLEEIAAAPTTPHRQLNDTESDEDFTGYLYAGFPDDITVIGMGTSGWHVGYADADGAAVLRRTVTDGVFRHDVVHYGTQNALDTLRSWVESWRAAGRPGYGDLQPVLRRTRDGWETRAVLREDKR</sequence>
<evidence type="ECO:0000256" key="10">
    <source>
        <dbReference type="ARBA" id="ARBA00031323"/>
    </source>
</evidence>
<evidence type="ECO:0000256" key="5">
    <source>
        <dbReference type="ARBA" id="ARBA00022490"/>
    </source>
</evidence>
<evidence type="ECO:0000256" key="7">
    <source>
        <dbReference type="ARBA" id="ARBA00022679"/>
    </source>
</evidence>
<dbReference type="GO" id="GO:0032259">
    <property type="term" value="P:methylation"/>
    <property type="evidence" value="ECO:0007669"/>
    <property type="project" value="UniProtKB-KW"/>
</dbReference>
<evidence type="ECO:0000256" key="3">
    <source>
        <dbReference type="ARBA" id="ARBA00011890"/>
    </source>
</evidence>
<keyword evidence="6 12" id="KW-0489">Methyltransferase</keyword>
<reference evidence="12 13" key="1">
    <citation type="submission" date="2020-08" db="EMBL/GenBank/DDBJ databases">
        <title>Sequencing the genomes of 1000 actinobacteria strains.</title>
        <authorList>
            <person name="Klenk H.-P."/>
        </authorList>
    </citation>
    <scope>NUCLEOTIDE SEQUENCE [LARGE SCALE GENOMIC DNA]</scope>
    <source>
        <strain evidence="12 13">DSM 46659</strain>
    </source>
</reference>
<evidence type="ECO:0000256" key="9">
    <source>
        <dbReference type="ARBA" id="ARBA00030757"/>
    </source>
</evidence>
<comment type="caution">
    <text evidence="12">The sequence shown here is derived from an EMBL/GenBank/DDBJ whole genome shotgun (WGS) entry which is preliminary data.</text>
</comment>
<dbReference type="PANTHER" id="PTHR11579">
    <property type="entry name" value="PROTEIN-L-ISOASPARTATE O-METHYLTRANSFERASE"/>
    <property type="match status" value="1"/>
</dbReference>
<keyword evidence="7 12" id="KW-0808">Transferase</keyword>